<dbReference type="EMBL" id="CP068570">
    <property type="protein sequence ID" value="QQZ50837.1"/>
    <property type="molecule type" value="Genomic_DNA"/>
</dbReference>
<dbReference type="Pfam" id="PF09523">
    <property type="entry name" value="DUF2390"/>
    <property type="match status" value="1"/>
</dbReference>
<dbReference type="EMBL" id="JAGSGD010000001">
    <property type="protein sequence ID" value="MBR7618410.1"/>
    <property type="molecule type" value="Genomic_DNA"/>
</dbReference>
<gene>
    <name evidence="1" type="ORF">JKL49_03330</name>
    <name evidence="2" type="ORF">JKL49_05915</name>
</gene>
<dbReference type="InterPro" id="IPR012659">
    <property type="entry name" value="CHP02444"/>
</dbReference>
<keyword evidence="3" id="KW-1185">Reference proteome</keyword>
<evidence type="ECO:0000313" key="2">
    <source>
        <dbReference type="EMBL" id="QQZ50837.1"/>
    </source>
</evidence>
<dbReference type="AlphaFoldDB" id="A0A941CXG3"/>
<dbReference type="RefSeq" id="WP_215338291.1">
    <property type="nucleotide sequence ID" value="NZ_JAGSGD010000001.1"/>
</dbReference>
<dbReference type="Proteomes" id="UP000622580">
    <property type="component" value="Unassembled WGS sequence"/>
</dbReference>
<reference evidence="1" key="2">
    <citation type="submission" date="2021-04" db="EMBL/GenBank/DDBJ databases">
        <title>Draft genome assembly of strain Phenylobacterium sp. 20VBR1 using MiniION and Illumina platforms.</title>
        <authorList>
            <person name="Thomas F.A."/>
            <person name="Krishnan K.P."/>
            <person name="Sinha R.K."/>
        </authorList>
    </citation>
    <scope>NUCLEOTIDE SEQUENCE</scope>
    <source>
        <strain evidence="1">20VBR1</strain>
    </source>
</reference>
<proteinExistence type="predicted"/>
<dbReference type="NCBIfam" id="TIGR02444">
    <property type="entry name" value="TIGR02444 family protein"/>
    <property type="match status" value="1"/>
</dbReference>
<protein>
    <submittedName>
        <fullName evidence="1">TIGR02444 family protein</fullName>
    </submittedName>
</protein>
<name>A0A941CXG3_9CAUL</name>
<evidence type="ECO:0000313" key="3">
    <source>
        <dbReference type="Proteomes" id="UP000622580"/>
    </source>
</evidence>
<organism evidence="1 3">
    <name type="scientific">Phenylobacterium glaciei</name>
    <dbReference type="NCBI Taxonomy" id="2803784"/>
    <lineage>
        <taxon>Bacteria</taxon>
        <taxon>Pseudomonadati</taxon>
        <taxon>Pseudomonadota</taxon>
        <taxon>Alphaproteobacteria</taxon>
        <taxon>Caulobacterales</taxon>
        <taxon>Caulobacteraceae</taxon>
        <taxon>Phenylobacterium</taxon>
    </lineage>
</organism>
<evidence type="ECO:0000313" key="1">
    <source>
        <dbReference type="EMBL" id="MBR7618410.1"/>
    </source>
</evidence>
<reference evidence="2" key="1">
    <citation type="submission" date="2021-01" db="EMBL/GenBank/DDBJ databases">
        <title>Genome sequence of Phenylobacterium sp. 20VBR1 isolated from a valley glaceir, Ny-Alesund, Svalbard.</title>
        <authorList>
            <person name="Thomas F.A."/>
            <person name="Krishnan K.P."/>
            <person name="Sinha R.K."/>
        </authorList>
    </citation>
    <scope>NUCLEOTIDE SEQUENCE</scope>
    <source>
        <strain evidence="2">20VBR1</strain>
    </source>
</reference>
<accession>A0A941CXG3</accession>
<sequence length="148" mass="15390">MSLWDWTLEAYGQAGVPQATLALQDAHGQNTSFLLWAVWAEGPGPEALSQAVAAAKSWDAAVLVPIRDVRRTLKAAMPPVDDGAREGLREDVKAAELRAERVLMETLEGIAGASSGGHGALAALQAASAAWGRPAPDDALAVLARALT</sequence>